<keyword evidence="1" id="KW-0812">Transmembrane</keyword>
<keyword evidence="1" id="KW-1133">Transmembrane helix</keyword>
<name>A0A923NFJ0_WEICO</name>
<evidence type="ECO:0000313" key="3">
    <source>
        <dbReference type="Proteomes" id="UP000650485"/>
    </source>
</evidence>
<dbReference type="AlphaFoldDB" id="A0A923NFJ0"/>
<feature type="transmembrane region" description="Helical" evidence="1">
    <location>
        <begin position="142"/>
        <end position="165"/>
    </location>
</feature>
<protein>
    <submittedName>
        <fullName evidence="2">ImmA/IrrE family metallo-endopeptidase</fullName>
    </submittedName>
</protein>
<keyword evidence="1" id="KW-0472">Membrane</keyword>
<evidence type="ECO:0000256" key="1">
    <source>
        <dbReference type="SAM" id="Phobius"/>
    </source>
</evidence>
<organism evidence="2 3">
    <name type="scientific">Weissella confusa</name>
    <name type="common">Lactobacillus confusus</name>
    <dbReference type="NCBI Taxonomy" id="1583"/>
    <lineage>
        <taxon>Bacteria</taxon>
        <taxon>Bacillati</taxon>
        <taxon>Bacillota</taxon>
        <taxon>Bacilli</taxon>
        <taxon>Lactobacillales</taxon>
        <taxon>Lactobacillaceae</taxon>
        <taxon>Weissella</taxon>
    </lineage>
</organism>
<evidence type="ECO:0000313" key="2">
    <source>
        <dbReference type="EMBL" id="MBC6499677.1"/>
    </source>
</evidence>
<dbReference type="Proteomes" id="UP000650485">
    <property type="component" value="Unassembled WGS sequence"/>
</dbReference>
<gene>
    <name evidence="2" type="ORF">H7R52_16235</name>
</gene>
<feature type="transmembrane region" description="Helical" evidence="1">
    <location>
        <begin position="171"/>
        <end position="193"/>
    </location>
</feature>
<dbReference type="RefSeq" id="WP_135474432.1">
    <property type="nucleotide sequence ID" value="NZ_CP110106.1"/>
</dbReference>
<reference evidence="2" key="1">
    <citation type="submission" date="2020-08" db="EMBL/GenBank/DDBJ databases">
        <title>Complete genome sequence of Weissella confusa strain FS54 provides insights into metabolic potential.</title>
        <authorList>
            <person name="Fhoula I."/>
            <person name="Najjari A."/>
            <person name="Lekired A."/>
            <person name="Bessrour-Aouam N."/>
            <person name="Jaballah S."/>
            <person name="Klibi N."/>
            <person name="Ouzari H.-I."/>
        </authorList>
    </citation>
    <scope>NUCLEOTIDE SEQUENCE</scope>
    <source>
        <strain evidence="2">FS54</strain>
    </source>
</reference>
<dbReference type="EMBL" id="JACSZT010000020">
    <property type="protein sequence ID" value="MBC6499677.1"/>
    <property type="molecule type" value="Genomic_DNA"/>
</dbReference>
<comment type="caution">
    <text evidence="2">The sequence shown here is derived from an EMBL/GenBank/DDBJ whole genome shotgun (WGS) entry which is preliminary data.</text>
</comment>
<sequence length="198" mass="23209">MMKELREYLLNVARRNDITVSNVETKDDGPDMAIPFLSMIIMNPNSSTQYAYEFRLAHELAHLLYGDTESDAVYNFSPYIMRVSERAANVQAIRMIASFWFDDVPVESRNWLDFMNYLGLQSHFEDMAREAVMQARKRGIRLLRTILIIINTLLLLISISLYAYFKLKEAYFKYVAASLIVGFAIVDFIYLYFFKNWT</sequence>
<accession>A0A923NFJ0</accession>
<proteinExistence type="predicted"/>